<name>A0A0B4XBL4_9HYPH</name>
<dbReference type="AlphaFoldDB" id="A0A0B4XBL4"/>
<keyword evidence="1" id="KW-0614">Plasmid</keyword>
<evidence type="ECO:0000313" key="1">
    <source>
        <dbReference type="EMBL" id="AJD43988.1"/>
    </source>
</evidence>
<accession>A0A0B4XBL4</accession>
<protein>
    <submittedName>
        <fullName evidence="1">Uncharacterized protein</fullName>
    </submittedName>
</protein>
<evidence type="ECO:0000313" key="2">
    <source>
        <dbReference type="Proteomes" id="UP000031368"/>
    </source>
</evidence>
<geneLocation type="plasmid" evidence="1 2">
    <name>pRgalR602b</name>
</geneLocation>
<reference evidence="1 2" key="1">
    <citation type="submission" date="2013-11" db="EMBL/GenBank/DDBJ databases">
        <title>Complete genome sequence of Rhizobium gallicum bv. gallicum R602.</title>
        <authorList>
            <person name="Bustos P."/>
            <person name="Santamaria R.I."/>
            <person name="Lozano L."/>
            <person name="Acosta J.L."/>
            <person name="Ormeno-Orrillo E."/>
            <person name="Rogel M.A."/>
            <person name="Romero D."/>
            <person name="Cevallos M.A."/>
            <person name="Martinez-Romero E."/>
            <person name="Gonzalez V."/>
        </authorList>
    </citation>
    <scope>NUCLEOTIDE SEQUENCE [LARGE SCALE GENOMIC DNA]</scope>
    <source>
        <strain evidence="1 2">R602</strain>
        <plasmid evidence="1 2">pRgalR602b</plasmid>
    </source>
</reference>
<keyword evidence="2" id="KW-1185">Reference proteome</keyword>
<proteinExistence type="predicted"/>
<dbReference type="Proteomes" id="UP000031368">
    <property type="component" value="Plasmid pRgalR602b"/>
</dbReference>
<gene>
    <name evidence="1" type="ORF">RGR602_PB00459</name>
</gene>
<organism evidence="1 2">
    <name type="scientific">Rhizobium gallicum bv. gallicum R602sp</name>
    <dbReference type="NCBI Taxonomy" id="1041138"/>
    <lineage>
        <taxon>Bacteria</taxon>
        <taxon>Pseudomonadati</taxon>
        <taxon>Pseudomonadota</taxon>
        <taxon>Alphaproteobacteria</taxon>
        <taxon>Hyphomicrobiales</taxon>
        <taxon>Rhizobiaceae</taxon>
        <taxon>Rhizobium/Agrobacterium group</taxon>
        <taxon>Rhizobium</taxon>
    </lineage>
</organism>
<dbReference type="HOGENOM" id="CLU_2846786_0_0_5"/>
<dbReference type="EMBL" id="CP006879">
    <property type="protein sequence ID" value="AJD43988.1"/>
    <property type="molecule type" value="Genomic_DNA"/>
</dbReference>
<dbReference type="KEGG" id="rga:RGR602_PB00459"/>
<sequence>MLTARAALWSEFTKLHREMLRIARADRVCQRLVSAPGVLSGRRAAEVVREEPNNAEFRRTVLPCR</sequence>